<reference evidence="1 2" key="1">
    <citation type="journal article" date="2012" name="J. Virol.">
        <title>Complete Genome Sequence of a Novel Marine Siphovirus, pVp-1, Infecting Vibrio parahaemolyticus.</title>
        <authorList>
            <person name="Kim J.H."/>
            <person name="Jun J.W."/>
            <person name="Choresca C.H."/>
            <person name="Shin S.P."/>
            <person name="Han J.E."/>
            <person name="Park S.C."/>
        </authorList>
    </citation>
    <scope>NUCLEOTIDE SEQUENCE [LARGE SCALE GENOMIC DNA]</scope>
</reference>
<dbReference type="RefSeq" id="YP_007007877.1">
    <property type="nucleotide sequence ID" value="NC_019529.1"/>
</dbReference>
<dbReference type="EMBL" id="JQ340389">
    <property type="protein sequence ID" value="AFB83911.1"/>
    <property type="molecule type" value="Genomic_DNA"/>
</dbReference>
<accession>H6WXE5</accession>
<dbReference type="GeneID" id="14013320"/>
<gene>
    <name evidence="1" type="ORF">pVp-1_0054</name>
</gene>
<proteinExistence type="predicted"/>
<organism evidence="1 2">
    <name type="scientific">Vibrio phage pVp-1</name>
    <dbReference type="NCBI Taxonomy" id="1150989"/>
    <lineage>
        <taxon>Viruses</taxon>
        <taxon>Duplodnaviria</taxon>
        <taxon>Heunggongvirae</taxon>
        <taxon>Uroviricota</taxon>
        <taxon>Caudoviricetes</taxon>
        <taxon>Demerecviridae</taxon>
        <taxon>Ermolyevavirinae</taxon>
        <taxon>Vipunavirus</taxon>
        <taxon>Vipunavirus pVp1</taxon>
    </lineage>
</organism>
<name>H6WXE5_9CAUD</name>
<sequence length="78" mass="8480">MNGKQAKLIRRIARGLTSVDSNELVEVKGTKRVRTAANGGKVVTHTMAHAQGSFRNMLKACKSDRVFSFNPAENAHVA</sequence>
<keyword evidence="2" id="KW-1185">Reference proteome</keyword>
<dbReference type="KEGG" id="vg:14013320"/>
<evidence type="ECO:0000313" key="2">
    <source>
        <dbReference type="Proteomes" id="UP000007520"/>
    </source>
</evidence>
<dbReference type="Proteomes" id="UP000007520">
    <property type="component" value="Segment"/>
</dbReference>
<evidence type="ECO:0000313" key="1">
    <source>
        <dbReference type="EMBL" id="AFB83911.1"/>
    </source>
</evidence>
<protein>
    <submittedName>
        <fullName evidence="1">Uncharacterized protein</fullName>
    </submittedName>
</protein>